<dbReference type="InterPro" id="IPR013342">
    <property type="entry name" value="Mandelate_racemase_C"/>
</dbReference>
<dbReference type="InterPro" id="IPR036849">
    <property type="entry name" value="Enolase-like_C_sf"/>
</dbReference>
<evidence type="ECO:0000259" key="8">
    <source>
        <dbReference type="SMART" id="SM00922"/>
    </source>
</evidence>
<dbReference type="InterPro" id="IPR034603">
    <property type="entry name" value="Dipeptide_epimerase"/>
</dbReference>
<dbReference type="SMART" id="SM00922">
    <property type="entry name" value="MR_MLE"/>
    <property type="match status" value="1"/>
</dbReference>
<dbReference type="OrthoDB" id="17395at2759"/>
<dbReference type="SFLD" id="SFLDG00180">
    <property type="entry name" value="muconate_cycloisomerase"/>
    <property type="match status" value="1"/>
</dbReference>
<comment type="similarity">
    <text evidence="1 7">Belongs to the mandelate racemase/muconate lactonizing enzyme family.</text>
</comment>
<dbReference type="Pfam" id="PF02746">
    <property type="entry name" value="MR_MLE_N"/>
    <property type="match status" value="1"/>
</dbReference>
<evidence type="ECO:0000256" key="5">
    <source>
        <dbReference type="PIRSR" id="PIRSR634603-1"/>
    </source>
</evidence>
<dbReference type="GO" id="GO:0016855">
    <property type="term" value="F:racemase and epimerase activity, acting on amino acids and derivatives"/>
    <property type="evidence" value="ECO:0007669"/>
    <property type="project" value="UniProtKB-UniRule"/>
</dbReference>
<sequence length="432" mass="46879">MSFAGFSMQLKSYTASIYCPLFNARSQRKGKPSIPIFPQCVKQMAAAAAAPVEARTSFGFNNLMETFTVNVQRAENRPLNVPLVAPFTIASSRLEMVENVAIRIELSNGCVGWGEAPILPFVTAEDQPTAMAKAKEACELLQQRPPTTLRSAMMQISEVLPGHEFASVRAGVEMALIDAVANSINIPLWRLFGGVSDSITTDITIPITSASNAAKLASKYREQGFKTLKLKVGKDLKADIEVLQCIRMVHPECEFILDANEGYGTEEAIQVLAKLYELGVTPTLFEQPVHRDNWEGLGQVSRIARDKFGISVAADESCRSLTDVKRIVEEDLADVINIKLAKVGVLGAIEIIEVARASGLTLMIGGMVETRLAMGFSGHLAAGLGCFKYIDLDTPLLLSEDPVHGGYEVSGAVYKFTNARGHGGFLHWDNIA</sequence>
<dbReference type="InterPro" id="IPR013341">
    <property type="entry name" value="Mandelate_racemase_N_dom"/>
</dbReference>
<feature type="active site" description="Proton acceptor; specific for (S)-substrate epimerization" evidence="5">
    <location>
        <position position="339"/>
    </location>
</feature>
<dbReference type="SUPFAM" id="SSF51604">
    <property type="entry name" value="Enolase C-terminal domain-like"/>
    <property type="match status" value="1"/>
</dbReference>
<feature type="active site" description="Proton acceptor; specific for (R)-substrate epimerization" evidence="5">
    <location>
        <position position="231"/>
    </location>
</feature>
<keyword evidence="3 6" id="KW-0460">Magnesium</keyword>
<evidence type="ECO:0000256" key="1">
    <source>
        <dbReference type="ARBA" id="ARBA00008031"/>
    </source>
</evidence>
<comment type="cofactor">
    <cofactor evidence="6 7">
        <name>Mg(2+)</name>
        <dbReference type="ChEBI" id="CHEBI:18420"/>
    </cofactor>
    <text evidence="6 7">Binds 1 Mg(2+) ion per subunit.</text>
</comment>
<feature type="domain" description="Mandelate racemase/muconate lactonizing enzyme C-terminal" evidence="8">
    <location>
        <begin position="210"/>
        <end position="304"/>
    </location>
</feature>
<dbReference type="InterPro" id="IPR029017">
    <property type="entry name" value="Enolase-like_N"/>
</dbReference>
<evidence type="ECO:0000256" key="7">
    <source>
        <dbReference type="RuleBase" id="RU366006"/>
    </source>
</evidence>
<name>A0A6J1BY55_MOMCH</name>
<dbReference type="GO" id="GO:0046872">
    <property type="term" value="F:metal ion binding"/>
    <property type="evidence" value="ECO:0007669"/>
    <property type="project" value="UniProtKB-KW"/>
</dbReference>
<dbReference type="KEGG" id="mcha:111006801"/>
<accession>A0A6J1BY55</accession>
<dbReference type="Pfam" id="PF13378">
    <property type="entry name" value="MR_MLE_C"/>
    <property type="match status" value="1"/>
</dbReference>
<feature type="binding site" evidence="6">
    <location>
        <position position="315"/>
    </location>
    <ligand>
        <name>Mg(2+)</name>
        <dbReference type="ChEBI" id="CHEBI:18420"/>
    </ligand>
</feature>
<protein>
    <recommendedName>
        <fullName evidence="7">Dipeptide epimerase</fullName>
        <ecNumber evidence="7">5.1.1.-</ecNumber>
    </recommendedName>
</protein>
<dbReference type="EC" id="5.1.1.-" evidence="7"/>
<proteinExistence type="inferred from homology"/>
<gene>
    <name evidence="10" type="primary">LOC111006801</name>
</gene>
<evidence type="ECO:0000256" key="2">
    <source>
        <dbReference type="ARBA" id="ARBA00022723"/>
    </source>
</evidence>
<keyword evidence="2 6" id="KW-0479">Metal-binding</keyword>
<evidence type="ECO:0000256" key="4">
    <source>
        <dbReference type="ARBA" id="ARBA00023235"/>
    </source>
</evidence>
<feature type="binding site" evidence="6">
    <location>
        <position position="258"/>
    </location>
    <ligand>
        <name>Mg(2+)</name>
        <dbReference type="ChEBI" id="CHEBI:18420"/>
    </ligand>
</feature>
<evidence type="ECO:0000313" key="10">
    <source>
        <dbReference type="RefSeq" id="XP_022134566.1"/>
    </source>
</evidence>
<dbReference type="GeneID" id="111006801"/>
<dbReference type="PANTHER" id="PTHR48073:SF2">
    <property type="entry name" value="O-SUCCINYLBENZOATE SYNTHASE"/>
    <property type="match status" value="1"/>
</dbReference>
<evidence type="ECO:0000256" key="6">
    <source>
        <dbReference type="PIRSR" id="PIRSR634603-3"/>
    </source>
</evidence>
<keyword evidence="9" id="KW-1185">Reference proteome</keyword>
<evidence type="ECO:0000256" key="3">
    <source>
        <dbReference type="ARBA" id="ARBA00022842"/>
    </source>
</evidence>
<dbReference type="CDD" id="cd03319">
    <property type="entry name" value="L-Ala-DL-Glu_epimerase"/>
    <property type="match status" value="1"/>
</dbReference>
<dbReference type="Gene3D" id="3.20.20.120">
    <property type="entry name" value="Enolase-like C-terminal domain"/>
    <property type="match status" value="1"/>
</dbReference>
<dbReference type="InterPro" id="IPR029065">
    <property type="entry name" value="Enolase_C-like"/>
</dbReference>
<dbReference type="SUPFAM" id="SSF54826">
    <property type="entry name" value="Enolase N-terminal domain-like"/>
    <property type="match status" value="1"/>
</dbReference>
<dbReference type="PANTHER" id="PTHR48073">
    <property type="entry name" value="O-SUCCINYLBENZOATE SYNTHASE-RELATED"/>
    <property type="match status" value="1"/>
</dbReference>
<reference evidence="10" key="1">
    <citation type="submission" date="2025-08" db="UniProtKB">
        <authorList>
            <consortium name="RefSeq"/>
        </authorList>
    </citation>
    <scope>IDENTIFICATION</scope>
    <source>
        <strain evidence="10">OHB3-1</strain>
    </source>
</reference>
<feature type="binding site" evidence="6">
    <location>
        <position position="286"/>
    </location>
    <ligand>
        <name>Mg(2+)</name>
        <dbReference type="ChEBI" id="CHEBI:18420"/>
    </ligand>
</feature>
<dbReference type="Proteomes" id="UP000504603">
    <property type="component" value="Unplaced"/>
</dbReference>
<dbReference type="RefSeq" id="XP_022134566.1">
    <property type="nucleotide sequence ID" value="XM_022278874.1"/>
</dbReference>
<dbReference type="AlphaFoldDB" id="A0A6J1BY55"/>
<evidence type="ECO:0000313" key="9">
    <source>
        <dbReference type="Proteomes" id="UP000504603"/>
    </source>
</evidence>
<keyword evidence="4 7" id="KW-0413">Isomerase</keyword>
<organism evidence="9 10">
    <name type="scientific">Momordica charantia</name>
    <name type="common">Bitter gourd</name>
    <name type="synonym">Balsam pear</name>
    <dbReference type="NCBI Taxonomy" id="3673"/>
    <lineage>
        <taxon>Eukaryota</taxon>
        <taxon>Viridiplantae</taxon>
        <taxon>Streptophyta</taxon>
        <taxon>Embryophyta</taxon>
        <taxon>Tracheophyta</taxon>
        <taxon>Spermatophyta</taxon>
        <taxon>Magnoliopsida</taxon>
        <taxon>eudicotyledons</taxon>
        <taxon>Gunneridae</taxon>
        <taxon>Pentapetalae</taxon>
        <taxon>rosids</taxon>
        <taxon>fabids</taxon>
        <taxon>Cucurbitales</taxon>
        <taxon>Cucurbitaceae</taxon>
        <taxon>Momordiceae</taxon>
        <taxon>Momordica</taxon>
    </lineage>
</organism>
<dbReference type="Gene3D" id="3.30.390.10">
    <property type="entry name" value="Enolase-like, N-terminal domain"/>
    <property type="match status" value="1"/>
</dbReference>
<dbReference type="SFLD" id="SFLDS00001">
    <property type="entry name" value="Enolase"/>
    <property type="match status" value="1"/>
</dbReference>